<proteinExistence type="predicted"/>
<dbReference type="OrthoDB" id="7338160at2759"/>
<protein>
    <submittedName>
        <fullName evidence="1">Uncharacterized protein</fullName>
    </submittedName>
</protein>
<gene>
    <name evidence="1" type="primary">HaOG203027</name>
    <name evidence="1" type="ORF">B5X24_HaOG203027</name>
</gene>
<dbReference type="Proteomes" id="UP000249218">
    <property type="component" value="Unassembled WGS sequence"/>
</dbReference>
<reference evidence="1 2" key="1">
    <citation type="journal article" date="2017" name="BMC Biol.">
        <title>Genomic innovations, transcriptional plasticity and gene loss underlying the evolution and divergence of two highly polyphagous and invasive Helicoverpa pest species.</title>
        <authorList>
            <person name="Pearce S.L."/>
            <person name="Clarke D.F."/>
            <person name="East P.D."/>
            <person name="Elfekih S."/>
            <person name="Gordon K.H."/>
            <person name="Jermiin L.S."/>
            <person name="McGaughran A."/>
            <person name="Oakeshott J.G."/>
            <person name="Papanikolaou A."/>
            <person name="Perera O.P."/>
            <person name="Rane R.V."/>
            <person name="Richards S."/>
            <person name="Tay W.T."/>
            <person name="Walsh T.K."/>
            <person name="Anderson A."/>
            <person name="Anderson C.J."/>
            <person name="Asgari S."/>
            <person name="Board P.G."/>
            <person name="Bretschneider A."/>
            <person name="Campbell P.M."/>
            <person name="Chertemps T."/>
            <person name="Christeller J.T."/>
            <person name="Coppin C.W."/>
            <person name="Downes S.J."/>
            <person name="Duan G."/>
            <person name="Farnsworth C.A."/>
            <person name="Good R.T."/>
            <person name="Han L.B."/>
            <person name="Han Y.C."/>
            <person name="Hatje K."/>
            <person name="Horne I."/>
            <person name="Huang Y.P."/>
            <person name="Hughes D.S."/>
            <person name="Jacquin-Joly E."/>
            <person name="James W."/>
            <person name="Jhangiani S."/>
            <person name="Kollmar M."/>
            <person name="Kuwar S.S."/>
            <person name="Li S."/>
            <person name="Liu N.Y."/>
            <person name="Maibeche M.T."/>
            <person name="Miller J.R."/>
            <person name="Montagne N."/>
            <person name="Perry T."/>
            <person name="Qu J."/>
            <person name="Song S.V."/>
            <person name="Sutton G.G."/>
            <person name="Vogel H."/>
            <person name="Walenz B.P."/>
            <person name="Xu W."/>
            <person name="Zhang H.J."/>
            <person name="Zou Z."/>
            <person name="Batterham P."/>
            <person name="Edwards O.R."/>
            <person name="Feyereisen R."/>
            <person name="Gibbs R.A."/>
            <person name="Heckel D.G."/>
            <person name="McGrath A."/>
            <person name="Robin C."/>
            <person name="Scherer S.E."/>
            <person name="Worley K.C."/>
            <person name="Wu Y.D."/>
        </authorList>
    </citation>
    <scope>NUCLEOTIDE SEQUENCE [LARGE SCALE GENOMIC DNA]</scope>
    <source>
        <strain evidence="1">Harm_GR_Male_#8</strain>
        <tissue evidence="1">Whole organism</tissue>
    </source>
</reference>
<evidence type="ECO:0000313" key="1">
    <source>
        <dbReference type="EMBL" id="PZC77727.1"/>
    </source>
</evidence>
<dbReference type="AlphaFoldDB" id="A0A2W1BX04"/>
<dbReference type="EMBL" id="KZ149921">
    <property type="protein sequence ID" value="PZC77727.1"/>
    <property type="molecule type" value="Genomic_DNA"/>
</dbReference>
<organism evidence="1 2">
    <name type="scientific">Helicoverpa armigera</name>
    <name type="common">Cotton bollworm</name>
    <name type="synonym">Heliothis armigera</name>
    <dbReference type="NCBI Taxonomy" id="29058"/>
    <lineage>
        <taxon>Eukaryota</taxon>
        <taxon>Metazoa</taxon>
        <taxon>Ecdysozoa</taxon>
        <taxon>Arthropoda</taxon>
        <taxon>Hexapoda</taxon>
        <taxon>Insecta</taxon>
        <taxon>Pterygota</taxon>
        <taxon>Neoptera</taxon>
        <taxon>Endopterygota</taxon>
        <taxon>Lepidoptera</taxon>
        <taxon>Glossata</taxon>
        <taxon>Ditrysia</taxon>
        <taxon>Noctuoidea</taxon>
        <taxon>Noctuidae</taxon>
        <taxon>Heliothinae</taxon>
        <taxon>Helicoverpa</taxon>
    </lineage>
</organism>
<evidence type="ECO:0000313" key="2">
    <source>
        <dbReference type="Proteomes" id="UP000249218"/>
    </source>
</evidence>
<accession>A0A2W1BX04</accession>
<name>A0A2W1BX04_HELAM</name>
<keyword evidence="2" id="KW-1185">Reference proteome</keyword>
<sequence length="89" mass="10394">MFDDDSSEESLFVDQTRNDRPVVANRNIDTNDLKDIVMKIVQRKRKLRQKSAVKKPVLRASDIYVLDERPANNRELADEYNIDPNGKNF</sequence>